<dbReference type="Pfam" id="PF00072">
    <property type="entry name" value="Response_reg"/>
    <property type="match status" value="1"/>
</dbReference>
<evidence type="ECO:0000256" key="10">
    <source>
        <dbReference type="PROSITE-ProRule" id="PRU00169"/>
    </source>
</evidence>
<dbReference type="PANTHER" id="PTHR42713">
    <property type="entry name" value="HISTIDINE KINASE-RELATED"/>
    <property type="match status" value="1"/>
</dbReference>
<name>A0A1M5VVA0_9CLOT</name>
<dbReference type="SUPFAM" id="SSF52172">
    <property type="entry name" value="CheY-like"/>
    <property type="match status" value="1"/>
</dbReference>
<comment type="function">
    <text evidence="9">May play the central regulatory role in sporulation. It may be an element of the effector pathway responsible for the activation of sporulation genes in response to nutritional stress. Spo0A may act in concert with spo0H (a sigma factor) to control the expression of some genes that are critical to the sporulation process.</text>
</comment>
<comment type="subcellular location">
    <subcellularLocation>
        <location evidence="1">Cytoplasm</location>
    </subcellularLocation>
</comment>
<keyword evidence="6" id="KW-0805">Transcription regulation</keyword>
<keyword evidence="7" id="KW-0238">DNA-binding</keyword>
<dbReference type="GO" id="GO:0003700">
    <property type="term" value="F:DNA-binding transcription factor activity"/>
    <property type="evidence" value="ECO:0007669"/>
    <property type="project" value="InterPro"/>
</dbReference>
<evidence type="ECO:0000259" key="12">
    <source>
        <dbReference type="PROSITE" id="PS50110"/>
    </source>
</evidence>
<organism evidence="13 14">
    <name type="scientific">Clostridium grantii DSM 8605</name>
    <dbReference type="NCBI Taxonomy" id="1121316"/>
    <lineage>
        <taxon>Bacteria</taxon>
        <taxon>Bacillati</taxon>
        <taxon>Bacillota</taxon>
        <taxon>Clostridia</taxon>
        <taxon>Eubacteriales</taxon>
        <taxon>Clostridiaceae</taxon>
        <taxon>Clostridium</taxon>
    </lineage>
</organism>
<dbReference type="AlphaFoldDB" id="A0A1M5VVA0"/>
<evidence type="ECO:0000256" key="8">
    <source>
        <dbReference type="ARBA" id="ARBA00023163"/>
    </source>
</evidence>
<dbReference type="InterPro" id="IPR018062">
    <property type="entry name" value="HTH_AraC-typ_CS"/>
</dbReference>
<evidence type="ECO:0000313" key="14">
    <source>
        <dbReference type="Proteomes" id="UP000184447"/>
    </source>
</evidence>
<evidence type="ECO:0000313" key="13">
    <source>
        <dbReference type="EMBL" id="SHH79229.1"/>
    </source>
</evidence>
<dbReference type="OrthoDB" id="9794370at2"/>
<evidence type="ECO:0000256" key="5">
    <source>
        <dbReference type="ARBA" id="ARBA00023012"/>
    </source>
</evidence>
<reference evidence="13 14" key="1">
    <citation type="submission" date="2016-11" db="EMBL/GenBank/DDBJ databases">
        <authorList>
            <person name="Jaros S."/>
            <person name="Januszkiewicz K."/>
            <person name="Wedrychowicz H."/>
        </authorList>
    </citation>
    <scope>NUCLEOTIDE SEQUENCE [LARGE SCALE GENOMIC DNA]</scope>
    <source>
        <strain evidence="13 14">DSM 8605</strain>
    </source>
</reference>
<gene>
    <name evidence="13" type="ORF">SAMN02745207_02525</name>
</gene>
<dbReference type="STRING" id="1121316.SAMN02745207_02525"/>
<dbReference type="InterPro" id="IPR020449">
    <property type="entry name" value="Tscrpt_reg_AraC-type_HTH"/>
</dbReference>
<evidence type="ECO:0000256" key="4">
    <source>
        <dbReference type="ARBA" id="ARBA00022553"/>
    </source>
</evidence>
<dbReference type="Pfam" id="PF12833">
    <property type="entry name" value="HTH_18"/>
    <property type="match status" value="1"/>
</dbReference>
<dbReference type="RefSeq" id="WP_073338782.1">
    <property type="nucleotide sequence ID" value="NZ_FQXM01000013.1"/>
</dbReference>
<evidence type="ECO:0000259" key="11">
    <source>
        <dbReference type="PROSITE" id="PS01124"/>
    </source>
</evidence>
<dbReference type="EMBL" id="FQXM01000013">
    <property type="protein sequence ID" value="SHH79229.1"/>
    <property type="molecule type" value="Genomic_DNA"/>
</dbReference>
<dbReference type="PRINTS" id="PR00032">
    <property type="entry name" value="HTHARAC"/>
</dbReference>
<evidence type="ECO:0000256" key="9">
    <source>
        <dbReference type="ARBA" id="ARBA00024867"/>
    </source>
</evidence>
<sequence length="524" mass="61829">MFKVLLVDDEPFVTKALKVLIDWEEQGYVVCGEAKDGKDALCKIEKTKPDLVITDIRMPRLDGINLIKHCVEELNLKTKFIILSGYNEFKLAQQAIKYKVKDYILKPIDEDELIEKLKEIHEEIKKEKEVETLIESTNNLFTQSFVEKLIKNQQSIVEVEWLDNKLKLKQNEILRYCIIKLEQRYKDEFGEEQNKINKNQILSILKSKDYFYIIKESKNKIQVILKENVKEDNTFNGRINNFLQEANEIDNLVVSIYLGGKINSLDKLKDSYEQCLKTVEYSFYKEKDSLIYYEQIKKPEMTFSLEKTLSVKTVVKAIEMGEYSEIQKELAIVFKQFQSSLAPVEAVKIYINNVIIKTMKIMVELSGEVDLFSKKYSYFVYNMENFNLQEVQEKTLKFCLKSSCYIKELQQGNSMGVINEIEKYIKENYMKDISLKALSEKYYMNSVYLGQQFKRYFGINFNDYLNELRIEEAKKQLSRTNKKIYEIAESVGYKNTDYFVSRFQKFTNTSPSKYRKIALKEHQS</sequence>
<dbReference type="GO" id="GO:0005737">
    <property type="term" value="C:cytoplasm"/>
    <property type="evidence" value="ECO:0007669"/>
    <property type="project" value="UniProtKB-SubCell"/>
</dbReference>
<feature type="domain" description="Response regulatory" evidence="12">
    <location>
        <begin position="3"/>
        <end position="121"/>
    </location>
</feature>
<keyword evidence="8" id="KW-0804">Transcription</keyword>
<dbReference type="PANTHER" id="PTHR42713:SF3">
    <property type="entry name" value="TRANSCRIPTIONAL REGULATORY PROTEIN HPTR"/>
    <property type="match status" value="1"/>
</dbReference>
<keyword evidence="5" id="KW-0902">Two-component regulatory system</keyword>
<dbReference type="CDD" id="cd17536">
    <property type="entry name" value="REC_YesN-like"/>
    <property type="match status" value="1"/>
</dbReference>
<dbReference type="InterPro" id="IPR051552">
    <property type="entry name" value="HptR"/>
</dbReference>
<evidence type="ECO:0000256" key="7">
    <source>
        <dbReference type="ARBA" id="ARBA00023125"/>
    </source>
</evidence>
<dbReference type="Proteomes" id="UP000184447">
    <property type="component" value="Unassembled WGS sequence"/>
</dbReference>
<dbReference type="SMART" id="SM00448">
    <property type="entry name" value="REC"/>
    <property type="match status" value="1"/>
</dbReference>
<keyword evidence="14" id="KW-1185">Reference proteome</keyword>
<dbReference type="InterPro" id="IPR011006">
    <property type="entry name" value="CheY-like_superfamily"/>
</dbReference>
<dbReference type="SUPFAM" id="SSF46689">
    <property type="entry name" value="Homeodomain-like"/>
    <property type="match status" value="2"/>
</dbReference>
<evidence type="ECO:0000256" key="2">
    <source>
        <dbReference type="ARBA" id="ARBA00018672"/>
    </source>
</evidence>
<dbReference type="SMART" id="SM00342">
    <property type="entry name" value="HTH_ARAC"/>
    <property type="match status" value="1"/>
</dbReference>
<dbReference type="Gene3D" id="1.10.10.60">
    <property type="entry name" value="Homeodomain-like"/>
    <property type="match status" value="2"/>
</dbReference>
<dbReference type="InterPro" id="IPR009057">
    <property type="entry name" value="Homeodomain-like_sf"/>
</dbReference>
<evidence type="ECO:0000256" key="6">
    <source>
        <dbReference type="ARBA" id="ARBA00023015"/>
    </source>
</evidence>
<keyword evidence="4 10" id="KW-0597">Phosphoprotein</keyword>
<dbReference type="InterPro" id="IPR001789">
    <property type="entry name" value="Sig_transdc_resp-reg_receiver"/>
</dbReference>
<proteinExistence type="predicted"/>
<dbReference type="Gene3D" id="3.40.50.2300">
    <property type="match status" value="1"/>
</dbReference>
<accession>A0A1M5VVA0</accession>
<dbReference type="InterPro" id="IPR018060">
    <property type="entry name" value="HTH_AraC"/>
</dbReference>
<evidence type="ECO:0000256" key="3">
    <source>
        <dbReference type="ARBA" id="ARBA00022490"/>
    </source>
</evidence>
<dbReference type="PROSITE" id="PS01124">
    <property type="entry name" value="HTH_ARAC_FAMILY_2"/>
    <property type="match status" value="1"/>
</dbReference>
<dbReference type="PROSITE" id="PS50110">
    <property type="entry name" value="RESPONSE_REGULATORY"/>
    <property type="match status" value="1"/>
</dbReference>
<protein>
    <recommendedName>
        <fullName evidence="2">Stage 0 sporulation protein A homolog</fullName>
    </recommendedName>
</protein>
<keyword evidence="3" id="KW-0963">Cytoplasm</keyword>
<feature type="modified residue" description="4-aspartylphosphate" evidence="10">
    <location>
        <position position="55"/>
    </location>
</feature>
<dbReference type="GO" id="GO:0043565">
    <property type="term" value="F:sequence-specific DNA binding"/>
    <property type="evidence" value="ECO:0007669"/>
    <property type="project" value="InterPro"/>
</dbReference>
<dbReference type="GO" id="GO:0000160">
    <property type="term" value="P:phosphorelay signal transduction system"/>
    <property type="evidence" value="ECO:0007669"/>
    <property type="project" value="UniProtKB-KW"/>
</dbReference>
<feature type="domain" description="HTH araC/xylS-type" evidence="11">
    <location>
        <begin position="419"/>
        <end position="517"/>
    </location>
</feature>
<dbReference type="PROSITE" id="PS00041">
    <property type="entry name" value="HTH_ARAC_FAMILY_1"/>
    <property type="match status" value="1"/>
</dbReference>
<evidence type="ECO:0000256" key="1">
    <source>
        <dbReference type="ARBA" id="ARBA00004496"/>
    </source>
</evidence>